<reference evidence="1 2" key="1">
    <citation type="journal article" date="2013" name="Mar. Genomics">
        <title>Expression of sulfatases in Rhodopirellula baltica and the diversity of sulfatases in the genus Rhodopirellula.</title>
        <authorList>
            <person name="Wegner C.E."/>
            <person name="Richter-Heitmann T."/>
            <person name="Klindworth A."/>
            <person name="Klockow C."/>
            <person name="Richter M."/>
            <person name="Achstetter T."/>
            <person name="Glockner F.O."/>
            <person name="Harder J."/>
        </authorList>
    </citation>
    <scope>NUCLEOTIDE SEQUENCE [LARGE SCALE GENOMIC DNA]</scope>
    <source>
        <strain evidence="1 2">SWK14</strain>
    </source>
</reference>
<evidence type="ECO:0000313" key="2">
    <source>
        <dbReference type="Proteomes" id="UP000010959"/>
    </source>
</evidence>
<dbReference type="EMBL" id="AMWG01000120">
    <property type="protein sequence ID" value="ELP31561.1"/>
    <property type="molecule type" value="Genomic_DNA"/>
</dbReference>
<dbReference type="Proteomes" id="UP000010959">
    <property type="component" value="Unassembled WGS sequence"/>
</dbReference>
<evidence type="ECO:0000313" key="1">
    <source>
        <dbReference type="EMBL" id="ELP31561.1"/>
    </source>
</evidence>
<accession>L7CEQ7</accession>
<dbReference type="AlphaFoldDB" id="L7CEQ7"/>
<dbReference type="PATRIC" id="fig|993516.3.peg.4779"/>
<sequence length="47" mass="5370">MAAESKIARPHRSSGLNLFNRLDRFSRLIRSRPSCRLSHCETAKVSN</sequence>
<protein>
    <submittedName>
        <fullName evidence="1">Uncharacterized protein</fullName>
    </submittedName>
</protein>
<name>L7CEQ7_RHOBT</name>
<gene>
    <name evidence="1" type="ORF">RBSWK_04472</name>
</gene>
<proteinExistence type="predicted"/>
<comment type="caution">
    <text evidence="1">The sequence shown here is derived from an EMBL/GenBank/DDBJ whole genome shotgun (WGS) entry which is preliminary data.</text>
</comment>
<organism evidence="1 2">
    <name type="scientific">Rhodopirellula baltica SWK14</name>
    <dbReference type="NCBI Taxonomy" id="993516"/>
    <lineage>
        <taxon>Bacteria</taxon>
        <taxon>Pseudomonadati</taxon>
        <taxon>Planctomycetota</taxon>
        <taxon>Planctomycetia</taxon>
        <taxon>Pirellulales</taxon>
        <taxon>Pirellulaceae</taxon>
        <taxon>Rhodopirellula</taxon>
    </lineage>
</organism>